<dbReference type="AlphaFoldDB" id="A0AB39I5M4"/>
<sequence>MMRVLRCWLLLVCLWPLSGLSASEILLTGSQDSPGVEQFAQALRERRPGDTVHFVPVTELKRPSQLNPAVRLILLDSASLEWRLSETAGPAALALRVSRVQAEQRLGQLRPTYLSLLWSDPPVDRQLRLTRYLLPEARRVGVLYTEHSYFLVEELRRAAKPMGLEIIAEAWPDLRDSRPLQTLLQNSDVLLGIDDPQLYNSKTAKNLLLSSYGQQKALIGPNAGFVRAGALASTLSNQDDWLAVLDRLLDQSPNKWPRALYPEHFSVVGNQQVARALGIESIDAKRAALTLAEGERRP</sequence>
<dbReference type="PANTHER" id="PTHR35271">
    <property type="entry name" value="ABC TRANSPORTER, SUBSTRATE-BINDING LIPOPROTEIN-RELATED"/>
    <property type="match status" value="1"/>
</dbReference>
<evidence type="ECO:0000313" key="1">
    <source>
        <dbReference type="EMBL" id="XDK39632.1"/>
    </source>
</evidence>
<organism evidence="1">
    <name type="scientific">Pseudomonas sp. Hg7Tf</name>
    <dbReference type="NCBI Taxonomy" id="3236988"/>
    <lineage>
        <taxon>Bacteria</taxon>
        <taxon>Pseudomonadati</taxon>
        <taxon>Pseudomonadota</taxon>
        <taxon>Gammaproteobacteria</taxon>
        <taxon>Pseudomonadales</taxon>
        <taxon>Pseudomonadaceae</taxon>
        <taxon>Pseudomonas</taxon>
    </lineage>
</organism>
<proteinExistence type="predicted"/>
<dbReference type="InterPro" id="IPR007487">
    <property type="entry name" value="ABC_transpt-TYRBP-like"/>
</dbReference>
<dbReference type="Gene3D" id="3.40.50.2300">
    <property type="match status" value="1"/>
</dbReference>
<dbReference type="PANTHER" id="PTHR35271:SF1">
    <property type="entry name" value="ABC TRANSPORTER, SUBSTRATE-BINDING LIPOPROTEIN"/>
    <property type="match status" value="1"/>
</dbReference>
<protein>
    <submittedName>
        <fullName evidence="1">ABC transporter substrate-binding protein</fullName>
    </submittedName>
</protein>
<gene>
    <name evidence="1" type="ORF">AB4Y39_13475</name>
</gene>
<dbReference type="RefSeq" id="WP_101293142.1">
    <property type="nucleotide sequence ID" value="NZ_CP162607.1"/>
</dbReference>
<name>A0AB39I5M4_9PSED</name>
<reference evidence="1" key="1">
    <citation type="submission" date="2024-07" db="EMBL/GenBank/DDBJ databases">
        <title>Identification and characteristics of a novel species of coltsfoot's symbiotic bacteria.</title>
        <authorList>
            <person name="Juszczyk A."/>
            <person name="Jasielczuk I."/>
            <person name="Gurgul A."/>
            <person name="Rogala M."/>
            <person name="Kowalczyk A."/>
            <person name="Szmatola T."/>
            <person name="Kosecka-Strojek M."/>
            <person name="Arent Z."/>
            <person name="Latowski D."/>
        </authorList>
    </citation>
    <scope>NUCLEOTIDE SEQUENCE</scope>
    <source>
        <strain evidence="1">Hg7Tf</strain>
    </source>
</reference>
<dbReference type="EMBL" id="CP162607">
    <property type="protein sequence ID" value="XDK39632.1"/>
    <property type="molecule type" value="Genomic_DNA"/>
</dbReference>
<accession>A0AB39I5M4</accession>